<gene>
    <name evidence="1" type="ORF">HYG87_05100</name>
</gene>
<sequence length="164" mass="19490">MEGTFKIKWLKITLITKKFPEKGKDKDEKEDKDEEDKEKKSEFSREDFTKTLLLLMQSRKYFLKFFKMVWHSFSLEKFKLHIILGWSSPVDTAITMGYIWSAMAILAIFPALDFSARPDFSKERIDGNAFLKFKIQLIKPFLGILWLLTKKPVRSLLWNLKKMK</sequence>
<dbReference type="KEGG" id="meme:HYG87_05100"/>
<dbReference type="AlphaFoldDB" id="A0A8T8KCV7"/>
<dbReference type="Pfam" id="PF11167">
    <property type="entry name" value="DUF2953"/>
    <property type="match status" value="1"/>
</dbReference>
<dbReference type="InterPro" id="IPR021338">
    <property type="entry name" value="DUF2953"/>
</dbReference>
<accession>A0A8T8KCV7</accession>
<keyword evidence="2" id="KW-1185">Reference proteome</keyword>
<dbReference type="Proteomes" id="UP000681041">
    <property type="component" value="Chromosome"/>
</dbReference>
<dbReference type="OrthoDB" id="107743at2157"/>
<name>A0A8T8KCV7_9EURY</name>
<evidence type="ECO:0000313" key="1">
    <source>
        <dbReference type="EMBL" id="QUH23191.1"/>
    </source>
</evidence>
<dbReference type="RefSeq" id="WP_211534138.1">
    <property type="nucleotide sequence ID" value="NZ_CP058560.1"/>
</dbReference>
<evidence type="ECO:0000313" key="2">
    <source>
        <dbReference type="Proteomes" id="UP000681041"/>
    </source>
</evidence>
<dbReference type="EMBL" id="CP058560">
    <property type="protein sequence ID" value="QUH23191.1"/>
    <property type="molecule type" value="Genomic_DNA"/>
</dbReference>
<protein>
    <submittedName>
        <fullName evidence="1">DUF2953 domain-containing protein</fullName>
    </submittedName>
</protein>
<proteinExistence type="predicted"/>
<dbReference type="GeneID" id="64820119"/>
<organism evidence="1 2">
    <name type="scientific">Methanobacterium alkalithermotolerans</name>
    <dbReference type="NCBI Taxonomy" id="2731220"/>
    <lineage>
        <taxon>Archaea</taxon>
        <taxon>Methanobacteriati</taxon>
        <taxon>Methanobacteriota</taxon>
        <taxon>Methanomada group</taxon>
        <taxon>Methanobacteria</taxon>
        <taxon>Methanobacteriales</taxon>
        <taxon>Methanobacteriaceae</taxon>
        <taxon>Methanobacterium</taxon>
    </lineage>
</organism>
<reference evidence="1" key="1">
    <citation type="submission" date="2020-07" db="EMBL/GenBank/DDBJ databases">
        <title>Methanobacterium. sp. MethCan genome.</title>
        <authorList>
            <person name="Postec A."/>
            <person name="Quemeneur M."/>
        </authorList>
    </citation>
    <scope>NUCLEOTIDE SEQUENCE</scope>
    <source>
        <strain evidence="1">MethCAN</strain>
    </source>
</reference>